<dbReference type="InterPro" id="IPR001932">
    <property type="entry name" value="PPM-type_phosphatase-like_dom"/>
</dbReference>
<comment type="caution">
    <text evidence="4">The sequence shown here is derived from an EMBL/GenBank/DDBJ whole genome shotgun (WGS) entry which is preliminary data.</text>
</comment>
<evidence type="ECO:0000259" key="3">
    <source>
        <dbReference type="SMART" id="SM00331"/>
    </source>
</evidence>
<keyword evidence="2" id="KW-1133">Transmembrane helix</keyword>
<dbReference type="PANTHER" id="PTHR43156">
    <property type="entry name" value="STAGE II SPORULATION PROTEIN E-RELATED"/>
    <property type="match status" value="1"/>
</dbReference>
<dbReference type="Pfam" id="PF07228">
    <property type="entry name" value="SpoIIE"/>
    <property type="match status" value="1"/>
</dbReference>
<dbReference type="PANTHER" id="PTHR43156:SF2">
    <property type="entry name" value="STAGE II SPORULATION PROTEIN E"/>
    <property type="match status" value="1"/>
</dbReference>
<feature type="transmembrane region" description="Helical" evidence="2">
    <location>
        <begin position="85"/>
        <end position="104"/>
    </location>
</feature>
<evidence type="ECO:0000313" key="4">
    <source>
        <dbReference type="EMBL" id="GGN40432.1"/>
    </source>
</evidence>
<accession>A0ABQ2J558</accession>
<dbReference type="Proteomes" id="UP000600080">
    <property type="component" value="Unassembled WGS sequence"/>
</dbReference>
<dbReference type="SUPFAM" id="SSF81606">
    <property type="entry name" value="PP2C-like"/>
    <property type="match status" value="1"/>
</dbReference>
<dbReference type="GeneID" id="301547685"/>
<proteinExistence type="predicted"/>
<keyword evidence="2" id="KW-0472">Membrane</keyword>
<dbReference type="Gene3D" id="3.60.40.10">
    <property type="entry name" value="PPM-type phosphatase domain"/>
    <property type="match status" value="1"/>
</dbReference>
<evidence type="ECO:0000256" key="2">
    <source>
        <dbReference type="SAM" id="Phobius"/>
    </source>
</evidence>
<feature type="transmembrane region" description="Helical" evidence="2">
    <location>
        <begin position="12"/>
        <end position="30"/>
    </location>
</feature>
<reference evidence="5" key="1">
    <citation type="journal article" date="2019" name="Int. J. Syst. Evol. Microbiol.">
        <title>The Global Catalogue of Microorganisms (GCM) 10K type strain sequencing project: providing services to taxonomists for standard genome sequencing and annotation.</title>
        <authorList>
            <consortium name="The Broad Institute Genomics Platform"/>
            <consortium name="The Broad Institute Genome Sequencing Center for Infectious Disease"/>
            <person name="Wu L."/>
            <person name="Ma J."/>
        </authorList>
    </citation>
    <scope>NUCLEOTIDE SEQUENCE [LARGE SCALE GENOMIC DNA]</scope>
    <source>
        <strain evidence="5">CGMCC 4.7323</strain>
    </source>
</reference>
<keyword evidence="5" id="KW-1185">Reference proteome</keyword>
<dbReference type="EMBL" id="BMND01000005">
    <property type="protein sequence ID" value="GGN40432.1"/>
    <property type="molecule type" value="Genomic_DNA"/>
</dbReference>
<dbReference type="SMART" id="SM00331">
    <property type="entry name" value="PP2C_SIG"/>
    <property type="match status" value="1"/>
</dbReference>
<evidence type="ECO:0000313" key="5">
    <source>
        <dbReference type="Proteomes" id="UP000600080"/>
    </source>
</evidence>
<evidence type="ECO:0000256" key="1">
    <source>
        <dbReference type="ARBA" id="ARBA00022801"/>
    </source>
</evidence>
<organism evidence="4 5">
    <name type="scientific">Streptomyces kronopolitis</name>
    <dbReference type="NCBI Taxonomy" id="1612435"/>
    <lineage>
        <taxon>Bacteria</taxon>
        <taxon>Bacillati</taxon>
        <taxon>Actinomycetota</taxon>
        <taxon>Actinomycetes</taxon>
        <taxon>Kitasatosporales</taxon>
        <taxon>Streptomycetaceae</taxon>
        <taxon>Streptomyces</taxon>
    </lineage>
</organism>
<keyword evidence="1" id="KW-0378">Hydrolase</keyword>
<sequence length="369" mass="39081">MDPVSTKLPWYVPLVPSALVAIGTVWNVYYPDDFWGDNVLGAAVVVAGALLSLRHTIAIAAALILVDVPLLYAAGYLDHTIGPLLVFNTFFAALVGIWVNRVLAHHGRRLELVRSVAEVSQRAVLPPPPARIGALAIAAVYNAAQVEALIGGDAYAVRDTPRGARFLIGDVRGKGLDAVSAVSVLLGAFREAADQEPDLVALTARLERALIKEASLRDETVRLEGFVTAVVGEIPPDSACVRLLNCGHPAPYLLDGNAVVALETKDPGLPLGMSVLGGPEATLQEWPFPVGGTLLLVTDGVTEARNHAGTFYDPGTRLRGKGPFAQPAEAITALVRDVERWTGGPRDDDMAILALTRSADRGVPGRTPR</sequence>
<dbReference type="InterPro" id="IPR052016">
    <property type="entry name" value="Bact_Sigma-Reg"/>
</dbReference>
<dbReference type="InterPro" id="IPR036457">
    <property type="entry name" value="PPM-type-like_dom_sf"/>
</dbReference>
<feature type="transmembrane region" description="Helical" evidence="2">
    <location>
        <begin position="42"/>
        <end position="65"/>
    </location>
</feature>
<dbReference type="RefSeq" id="WP_189097075.1">
    <property type="nucleotide sequence ID" value="NZ_BMND01000005.1"/>
</dbReference>
<keyword evidence="2" id="KW-0812">Transmembrane</keyword>
<name>A0ABQ2J558_9ACTN</name>
<gene>
    <name evidence="4" type="ORF">GCM10012285_18460</name>
</gene>
<protein>
    <submittedName>
        <fullName evidence="4">Membrane protein</fullName>
    </submittedName>
</protein>
<feature type="domain" description="PPM-type phosphatase" evidence="3">
    <location>
        <begin position="135"/>
        <end position="357"/>
    </location>
</feature>